<dbReference type="GO" id="GO:0004843">
    <property type="term" value="F:cysteine-type deubiquitinase activity"/>
    <property type="evidence" value="ECO:0007669"/>
    <property type="project" value="UniProtKB-EC"/>
</dbReference>
<evidence type="ECO:0000313" key="2">
    <source>
        <dbReference type="Proteomes" id="UP000507470"/>
    </source>
</evidence>
<evidence type="ECO:0000313" key="1">
    <source>
        <dbReference type="EMBL" id="CAC5422447.1"/>
    </source>
</evidence>
<dbReference type="EMBL" id="CACVKT020009597">
    <property type="protein sequence ID" value="CAC5422447.1"/>
    <property type="molecule type" value="Genomic_DNA"/>
</dbReference>
<organism evidence="1 2">
    <name type="scientific">Mytilus coruscus</name>
    <name type="common">Sea mussel</name>
    <dbReference type="NCBI Taxonomy" id="42192"/>
    <lineage>
        <taxon>Eukaryota</taxon>
        <taxon>Metazoa</taxon>
        <taxon>Spiralia</taxon>
        <taxon>Lophotrochozoa</taxon>
        <taxon>Mollusca</taxon>
        <taxon>Bivalvia</taxon>
        <taxon>Autobranchia</taxon>
        <taxon>Pteriomorphia</taxon>
        <taxon>Mytilida</taxon>
        <taxon>Mytiloidea</taxon>
        <taxon>Mytilidae</taxon>
        <taxon>Mytilinae</taxon>
        <taxon>Mytilus</taxon>
    </lineage>
</organism>
<dbReference type="Proteomes" id="UP000507470">
    <property type="component" value="Unassembled WGS sequence"/>
</dbReference>
<sequence length="152" mass="17179">MSCQLNTANVQTHKRLSLEPNTETCLGYGSELHYIGTTRYADYIPLSIGEKVVYQSTPDGNCIYNAVSLNFYGNETMATTLKLSSVVHMVDDIIPFSKYIQAATQTQKDISTAEEVERYCMIEMIDTVKHPYQDVYEETDVTFQTVLMFTTG</sequence>
<dbReference type="AlphaFoldDB" id="A0A6J8EPY5"/>
<keyword evidence="2" id="KW-1185">Reference proteome</keyword>
<keyword evidence="1" id="KW-0378">Hydrolase</keyword>
<proteinExistence type="predicted"/>
<dbReference type="OrthoDB" id="6161880at2759"/>
<name>A0A6J8EPY5_MYTCO</name>
<dbReference type="Gene3D" id="3.90.70.80">
    <property type="match status" value="1"/>
</dbReference>
<protein>
    <submittedName>
        <fullName evidence="1">OTUD1</fullName>
        <ecNumber evidence="1">3.4.19.12</ecNumber>
    </submittedName>
</protein>
<gene>
    <name evidence="1" type="ORF">MCOR_54497</name>
</gene>
<reference evidence="1 2" key="1">
    <citation type="submission" date="2020-06" db="EMBL/GenBank/DDBJ databases">
        <authorList>
            <person name="Li R."/>
            <person name="Bekaert M."/>
        </authorList>
    </citation>
    <scope>NUCLEOTIDE SEQUENCE [LARGE SCALE GENOMIC DNA]</scope>
    <source>
        <strain evidence="2">wild</strain>
    </source>
</reference>
<dbReference type="EC" id="3.4.19.12" evidence="1"/>
<accession>A0A6J8EPY5</accession>